<dbReference type="GO" id="GO:0030436">
    <property type="term" value="P:asexual sporulation"/>
    <property type="evidence" value="ECO:0007669"/>
    <property type="project" value="UniProtKB-UniRule"/>
</dbReference>
<comment type="caution">
    <text evidence="3">The sequence shown here is derived from an EMBL/GenBank/DDBJ whole genome shotgun (WGS) entry which is preliminary data.</text>
</comment>
<comment type="induction">
    <text evidence="2">Expressed only in the forespore compartment of sporulating cells.</text>
</comment>
<dbReference type="EMBL" id="PEBW01000001">
    <property type="protein sequence ID" value="PTQ53136.1"/>
    <property type="molecule type" value="Genomic_DNA"/>
</dbReference>
<evidence type="ECO:0000313" key="4">
    <source>
        <dbReference type="Proteomes" id="UP000244016"/>
    </source>
</evidence>
<dbReference type="HAMAP" id="MF_00669">
    <property type="entry name" value="SspI"/>
    <property type="match status" value="1"/>
</dbReference>
<accession>A0A2T5GAC4</accession>
<dbReference type="Proteomes" id="UP000244016">
    <property type="component" value="Unassembled WGS sequence"/>
</dbReference>
<gene>
    <name evidence="2" type="primary">sspI</name>
    <name evidence="3" type="ORF">BLITH_0216</name>
</gene>
<dbReference type="GO" id="GO:0030435">
    <property type="term" value="P:sporulation resulting in formation of a cellular spore"/>
    <property type="evidence" value="ECO:0007669"/>
    <property type="project" value="UniProtKB-KW"/>
</dbReference>
<dbReference type="AlphaFoldDB" id="A0A2T5GAC4"/>
<dbReference type="NCBIfam" id="TIGR03092">
    <property type="entry name" value="SASP_sspI"/>
    <property type="match status" value="1"/>
</dbReference>
<evidence type="ECO:0000256" key="2">
    <source>
        <dbReference type="HAMAP-Rule" id="MF_00669"/>
    </source>
</evidence>
<comment type="subcellular location">
    <subcellularLocation>
        <location evidence="2">Spore core</location>
    </subcellularLocation>
</comment>
<protein>
    <recommendedName>
        <fullName evidence="2">Small, acid-soluble spore protein I</fullName>
        <shortName evidence="2">SASP I</shortName>
    </recommendedName>
</protein>
<dbReference type="Pfam" id="PF14098">
    <property type="entry name" value="SSPI"/>
    <property type="match status" value="1"/>
</dbReference>
<comment type="similarity">
    <text evidence="2">Belongs to the SspI family.</text>
</comment>
<sequence>MAPISGTINLRQALEAKLSGATHQELRETIEDAIQSREEMILPGLGYLFEILWKHADEAERSRILDVLARHFS</sequence>
<name>A0A2T5GAC4_9BACL</name>
<dbReference type="InterPro" id="IPR017525">
    <property type="entry name" value="SspI"/>
</dbReference>
<proteinExistence type="evidence at transcript level"/>
<evidence type="ECO:0000256" key="1">
    <source>
        <dbReference type="ARBA" id="ARBA00022969"/>
    </source>
</evidence>
<organism evidence="3 4">
    <name type="scientific">Brockia lithotrophica</name>
    <dbReference type="NCBI Taxonomy" id="933949"/>
    <lineage>
        <taxon>Bacteria</taxon>
        <taxon>Bacillati</taxon>
        <taxon>Bacillota</taxon>
        <taxon>Bacilli</taxon>
        <taxon>Bacillales</taxon>
        <taxon>Bacillales Family X. Incertae Sedis</taxon>
        <taxon>Brockia</taxon>
    </lineage>
</organism>
<keyword evidence="1 2" id="KW-0749">Sporulation</keyword>
<evidence type="ECO:0000313" key="3">
    <source>
        <dbReference type="EMBL" id="PTQ53136.1"/>
    </source>
</evidence>
<reference evidence="3 4" key="1">
    <citation type="submission" date="2017-08" db="EMBL/GenBank/DDBJ databases">
        <title>Burning lignite coal seam in the remote Altai Mountains harbors a hydrogen-driven thermophilic microbial community.</title>
        <authorList>
            <person name="Kadnikov V.V."/>
            <person name="Mardanov A.V."/>
            <person name="Ivasenko D."/>
            <person name="Beletsky A.V."/>
            <person name="Karnachuk O.V."/>
            <person name="Ravin N.V."/>
        </authorList>
    </citation>
    <scope>NUCLEOTIDE SEQUENCE [LARGE SCALE GENOMIC DNA]</scope>
    <source>
        <strain evidence="3">AL31</strain>
    </source>
</reference>